<organism evidence="8 9">
    <name type="scientific">Tagetes erecta</name>
    <name type="common">African marigold</name>
    <dbReference type="NCBI Taxonomy" id="13708"/>
    <lineage>
        <taxon>Eukaryota</taxon>
        <taxon>Viridiplantae</taxon>
        <taxon>Streptophyta</taxon>
        <taxon>Embryophyta</taxon>
        <taxon>Tracheophyta</taxon>
        <taxon>Spermatophyta</taxon>
        <taxon>Magnoliopsida</taxon>
        <taxon>eudicotyledons</taxon>
        <taxon>Gunneridae</taxon>
        <taxon>Pentapetalae</taxon>
        <taxon>asterids</taxon>
        <taxon>campanulids</taxon>
        <taxon>Asterales</taxon>
        <taxon>Asteraceae</taxon>
        <taxon>Asteroideae</taxon>
        <taxon>Heliantheae alliance</taxon>
        <taxon>Tageteae</taxon>
        <taxon>Tagetes</taxon>
    </lineage>
</organism>
<dbReference type="GO" id="GO:0043565">
    <property type="term" value="F:sequence-specific DNA binding"/>
    <property type="evidence" value="ECO:0007669"/>
    <property type="project" value="TreeGrafter"/>
</dbReference>
<evidence type="ECO:0000313" key="8">
    <source>
        <dbReference type="EMBL" id="KAK1421410.1"/>
    </source>
</evidence>
<feature type="compositionally biased region" description="Basic residues" evidence="6">
    <location>
        <begin position="49"/>
        <end position="59"/>
    </location>
</feature>
<feature type="domain" description="TCP" evidence="7">
    <location>
        <begin position="55"/>
        <end position="109"/>
    </location>
</feature>
<dbReference type="GO" id="GO:0003700">
    <property type="term" value="F:DNA-binding transcription factor activity"/>
    <property type="evidence" value="ECO:0007669"/>
    <property type="project" value="InterPro"/>
</dbReference>
<dbReference type="Proteomes" id="UP001229421">
    <property type="component" value="Unassembled WGS sequence"/>
</dbReference>
<dbReference type="AlphaFoldDB" id="A0AAD8NME7"/>
<keyword evidence="5" id="KW-0539">Nucleus</keyword>
<dbReference type="InterPro" id="IPR005333">
    <property type="entry name" value="Transcription_factor_TCP"/>
</dbReference>
<dbReference type="InterPro" id="IPR017887">
    <property type="entry name" value="TF_TCP_subgr"/>
</dbReference>
<proteinExistence type="predicted"/>
<comment type="subcellular location">
    <subcellularLocation>
        <location evidence="1">Nucleus</location>
    </subcellularLocation>
</comment>
<keyword evidence="9" id="KW-1185">Reference proteome</keyword>
<evidence type="ECO:0000256" key="3">
    <source>
        <dbReference type="ARBA" id="ARBA00023125"/>
    </source>
</evidence>
<dbReference type="PROSITE" id="PS51369">
    <property type="entry name" value="TCP"/>
    <property type="match status" value="1"/>
</dbReference>
<evidence type="ECO:0000256" key="2">
    <source>
        <dbReference type="ARBA" id="ARBA00023015"/>
    </source>
</evidence>
<evidence type="ECO:0000259" key="7">
    <source>
        <dbReference type="PROSITE" id="PS51369"/>
    </source>
</evidence>
<evidence type="ECO:0000256" key="1">
    <source>
        <dbReference type="ARBA" id="ARBA00004123"/>
    </source>
</evidence>
<evidence type="ECO:0000256" key="4">
    <source>
        <dbReference type="ARBA" id="ARBA00023163"/>
    </source>
</evidence>
<protein>
    <recommendedName>
        <fullName evidence="7">TCP domain-containing protein</fullName>
    </recommendedName>
</protein>
<comment type="caution">
    <text evidence="8">The sequence shown here is derived from an EMBL/GenBank/DDBJ whole genome shotgun (WGS) entry which is preliminary data.</text>
</comment>
<dbReference type="Pfam" id="PF03634">
    <property type="entry name" value="TCP"/>
    <property type="match status" value="1"/>
</dbReference>
<dbReference type="PANTHER" id="PTHR31072:SF170">
    <property type="entry name" value="TRANSCRIPTION FACTOR TCP15-RELATED"/>
    <property type="match status" value="1"/>
</dbReference>
<gene>
    <name evidence="8" type="ORF">QVD17_23721</name>
</gene>
<evidence type="ECO:0000256" key="5">
    <source>
        <dbReference type="ARBA" id="ARBA00023242"/>
    </source>
</evidence>
<sequence length="233" mass="24991">MGSEDNDAEILSRFDPSSEYTITPFQQHTPTEATLLKQEPTENDSKGLIPHRRTSKDRHTKVEGRGRRIRMPALCAARVFQLTRELGHKSDGETIQWLLNHAEDAIVKATGTGTVPAIAVSVNGTLKVPTTSSNVDGKRLNETLTSSFAPVAPVASQSIVPVWTMGAHGDSGGALFMIPTTVSGDGSSSGHHFSQIWGVRGGESSSSSSSICGTSEIYEKKELQFMFGSSKES</sequence>
<feature type="compositionally biased region" description="Polar residues" evidence="6">
    <location>
        <begin position="18"/>
        <end position="32"/>
    </location>
</feature>
<reference evidence="8" key="1">
    <citation type="journal article" date="2023" name="bioRxiv">
        <title>Improved chromosome-level genome assembly for marigold (Tagetes erecta).</title>
        <authorList>
            <person name="Jiang F."/>
            <person name="Yuan L."/>
            <person name="Wang S."/>
            <person name="Wang H."/>
            <person name="Xu D."/>
            <person name="Wang A."/>
            <person name="Fan W."/>
        </authorList>
    </citation>
    <scope>NUCLEOTIDE SEQUENCE</scope>
    <source>
        <strain evidence="8">WSJ</strain>
        <tissue evidence="8">Leaf</tissue>
    </source>
</reference>
<evidence type="ECO:0000313" key="9">
    <source>
        <dbReference type="Proteomes" id="UP001229421"/>
    </source>
</evidence>
<dbReference type="PANTHER" id="PTHR31072">
    <property type="entry name" value="TRANSCRIPTION FACTOR TCP4-RELATED"/>
    <property type="match status" value="1"/>
</dbReference>
<keyword evidence="2" id="KW-0805">Transcription regulation</keyword>
<feature type="region of interest" description="Disordered" evidence="6">
    <location>
        <begin position="1"/>
        <end position="68"/>
    </location>
</feature>
<dbReference type="EMBL" id="JAUHHV010000006">
    <property type="protein sequence ID" value="KAK1421410.1"/>
    <property type="molecule type" value="Genomic_DNA"/>
</dbReference>
<keyword evidence="3" id="KW-0238">DNA-binding</keyword>
<name>A0AAD8NME7_TARER</name>
<accession>A0AAD8NME7</accession>
<dbReference type="GO" id="GO:0005634">
    <property type="term" value="C:nucleus"/>
    <property type="evidence" value="ECO:0007669"/>
    <property type="project" value="UniProtKB-SubCell"/>
</dbReference>
<keyword evidence="4" id="KW-0804">Transcription</keyword>
<evidence type="ECO:0000256" key="6">
    <source>
        <dbReference type="SAM" id="MobiDB-lite"/>
    </source>
</evidence>